<keyword evidence="4 7" id="KW-0863">Zinc-finger</keyword>
<dbReference type="Gene3D" id="4.10.60.10">
    <property type="entry name" value="Zinc finger, CCHC-type"/>
    <property type="match status" value="1"/>
</dbReference>
<dbReference type="GO" id="GO:0019899">
    <property type="term" value="F:enzyme binding"/>
    <property type="evidence" value="ECO:0007669"/>
    <property type="project" value="UniProtKB-ARBA"/>
</dbReference>
<comment type="caution">
    <text evidence="10">The sequence shown here is derived from an EMBL/GenBank/DDBJ whole genome shotgun (WGS) entry which is preliminary data.</text>
</comment>
<feature type="region of interest" description="Disordered" evidence="8">
    <location>
        <begin position="273"/>
        <end position="320"/>
    </location>
</feature>
<dbReference type="OrthoDB" id="8026949at2759"/>
<dbReference type="Pfam" id="PF00098">
    <property type="entry name" value="zf-CCHC"/>
    <property type="match status" value="1"/>
</dbReference>
<dbReference type="SMART" id="SM00343">
    <property type="entry name" value="ZnF_C2HC"/>
    <property type="match status" value="1"/>
</dbReference>
<dbReference type="PANTHER" id="PTHR13316">
    <property type="entry name" value="ZINC FINGER, CCHC DOMAIN CONTAINING 8"/>
    <property type="match status" value="1"/>
</dbReference>
<evidence type="ECO:0000313" key="11">
    <source>
        <dbReference type="Proteomes" id="UP000580250"/>
    </source>
</evidence>
<evidence type="ECO:0000256" key="7">
    <source>
        <dbReference type="PROSITE-ProRule" id="PRU00047"/>
    </source>
</evidence>
<keyword evidence="5" id="KW-0862">Zinc</keyword>
<sequence length="428" mass="49365">MGKNSGEILKLCDEAEGSDSDSDIQVLYEADASNVMPEPDSGFSFFIDTSCTDSCEKDSPSTTSNGILNSSNILSHLIETPSSDSTPKNNNRRSDRACFNCNSFDHTSRECPHPINNGRIAKNRKSFMQKREVGRFHEHTQTDALAAGKISRRLREALGISERDLPEWIYRMRGLGFVHGYPPAYRKCATELSVFKMHFGENADRKRKHDEIKEDVNLRIDPEKIIKYVGFNYDDGHFRDKRKERYRIPPWNEFVNVQEVYLLQMDVVDKMEKEIESPSNPKKSKLDYSNKGKDSDSEDDSDILIVDTRPNSNGLEDGEIPSERIVDLETNVVVRRRKEEIATTIMHIPSEENKNLTNEDRKDKEKVIEQDKQKINDEQKIIDEMRIPAEKLIFNDKINYDVRKPSLDSFAQIFNHLDIKLLERVLDL</sequence>
<evidence type="ECO:0000313" key="10">
    <source>
        <dbReference type="EMBL" id="CAD2173759.1"/>
    </source>
</evidence>
<dbReference type="InterPro" id="IPR006568">
    <property type="entry name" value="PSP_pro-rich"/>
</dbReference>
<evidence type="ECO:0000259" key="9">
    <source>
        <dbReference type="PROSITE" id="PS50158"/>
    </source>
</evidence>
<dbReference type="InterPro" id="IPR036875">
    <property type="entry name" value="Znf_CCHC_sf"/>
</dbReference>
<proteinExistence type="inferred from homology"/>
<dbReference type="PANTHER" id="PTHR13316:SF0">
    <property type="entry name" value="ZINC FINGER CCHC DOMAIN-CONTAINING PROTEIN 8"/>
    <property type="match status" value="1"/>
</dbReference>
<evidence type="ECO:0000256" key="1">
    <source>
        <dbReference type="ARBA" id="ARBA00004642"/>
    </source>
</evidence>
<dbReference type="Pfam" id="PF04046">
    <property type="entry name" value="PSP"/>
    <property type="match status" value="1"/>
</dbReference>
<gene>
    <name evidence="10" type="ORF">MENT_LOCUS25384</name>
</gene>
<evidence type="ECO:0000256" key="6">
    <source>
        <dbReference type="ARBA" id="ARBA00023242"/>
    </source>
</evidence>
<dbReference type="PROSITE" id="PS50158">
    <property type="entry name" value="ZF_CCHC"/>
    <property type="match status" value="1"/>
</dbReference>
<name>A0A6V7VFM8_MELEN</name>
<dbReference type="EMBL" id="CAJEWN010000223">
    <property type="protein sequence ID" value="CAD2173759.1"/>
    <property type="molecule type" value="Genomic_DNA"/>
</dbReference>
<dbReference type="SMART" id="SM00581">
    <property type="entry name" value="PSP"/>
    <property type="match status" value="1"/>
</dbReference>
<dbReference type="Proteomes" id="UP000580250">
    <property type="component" value="Unassembled WGS sequence"/>
</dbReference>
<dbReference type="SUPFAM" id="SSF57756">
    <property type="entry name" value="Retrovirus zinc finger-like domains"/>
    <property type="match status" value="1"/>
</dbReference>
<dbReference type="GO" id="GO:0008270">
    <property type="term" value="F:zinc ion binding"/>
    <property type="evidence" value="ECO:0007669"/>
    <property type="project" value="UniProtKB-KW"/>
</dbReference>
<evidence type="ECO:0000256" key="3">
    <source>
        <dbReference type="ARBA" id="ARBA00022723"/>
    </source>
</evidence>
<dbReference type="GO" id="GO:0071013">
    <property type="term" value="C:catalytic step 2 spliceosome"/>
    <property type="evidence" value="ECO:0007669"/>
    <property type="project" value="TreeGrafter"/>
</dbReference>
<dbReference type="InterPro" id="IPR052115">
    <property type="entry name" value="NEXT_complex_subunit_ZCCHC8"/>
</dbReference>
<keyword evidence="3" id="KW-0479">Metal-binding</keyword>
<feature type="domain" description="CCHC-type" evidence="9">
    <location>
        <begin position="98"/>
        <end position="112"/>
    </location>
</feature>
<evidence type="ECO:0000256" key="2">
    <source>
        <dbReference type="ARBA" id="ARBA00007497"/>
    </source>
</evidence>
<protein>
    <recommendedName>
        <fullName evidence="9">CCHC-type domain-containing protein</fullName>
    </recommendedName>
</protein>
<comment type="subcellular location">
    <subcellularLocation>
        <location evidence="1">Nucleus</location>
        <location evidence="1">Nucleoplasm</location>
    </subcellularLocation>
</comment>
<evidence type="ECO:0000256" key="4">
    <source>
        <dbReference type="ARBA" id="ARBA00022771"/>
    </source>
</evidence>
<dbReference type="GO" id="GO:0005654">
    <property type="term" value="C:nucleoplasm"/>
    <property type="evidence" value="ECO:0007669"/>
    <property type="project" value="UniProtKB-SubCell"/>
</dbReference>
<reference evidence="10 11" key="1">
    <citation type="submission" date="2020-08" db="EMBL/GenBank/DDBJ databases">
        <authorList>
            <person name="Koutsovoulos G."/>
            <person name="Danchin GJ E."/>
        </authorList>
    </citation>
    <scope>NUCLEOTIDE SEQUENCE [LARGE SCALE GENOMIC DNA]</scope>
</reference>
<accession>A0A6V7VFM8</accession>
<evidence type="ECO:0000256" key="8">
    <source>
        <dbReference type="SAM" id="MobiDB-lite"/>
    </source>
</evidence>
<dbReference type="InterPro" id="IPR001878">
    <property type="entry name" value="Znf_CCHC"/>
</dbReference>
<comment type="similarity">
    <text evidence="2">Belongs to the ZCCHC8 family.</text>
</comment>
<organism evidence="10 11">
    <name type="scientific">Meloidogyne enterolobii</name>
    <name type="common">Root-knot nematode worm</name>
    <name type="synonym">Meloidogyne mayaguensis</name>
    <dbReference type="NCBI Taxonomy" id="390850"/>
    <lineage>
        <taxon>Eukaryota</taxon>
        <taxon>Metazoa</taxon>
        <taxon>Ecdysozoa</taxon>
        <taxon>Nematoda</taxon>
        <taxon>Chromadorea</taxon>
        <taxon>Rhabditida</taxon>
        <taxon>Tylenchina</taxon>
        <taxon>Tylenchomorpha</taxon>
        <taxon>Tylenchoidea</taxon>
        <taxon>Meloidogynidae</taxon>
        <taxon>Meloidogyninae</taxon>
        <taxon>Meloidogyne</taxon>
    </lineage>
</organism>
<dbReference type="AlphaFoldDB" id="A0A6V7VFM8"/>
<dbReference type="GO" id="GO:0003723">
    <property type="term" value="F:RNA binding"/>
    <property type="evidence" value="ECO:0007669"/>
    <property type="project" value="TreeGrafter"/>
</dbReference>
<evidence type="ECO:0000256" key="5">
    <source>
        <dbReference type="ARBA" id="ARBA00022833"/>
    </source>
</evidence>
<feature type="compositionally biased region" description="Basic and acidic residues" evidence="8">
    <location>
        <begin position="284"/>
        <end position="295"/>
    </location>
</feature>
<keyword evidence="6" id="KW-0539">Nucleus</keyword>